<dbReference type="InterPro" id="IPR003593">
    <property type="entry name" value="AAA+_ATPase"/>
</dbReference>
<dbReference type="Pfam" id="PF00664">
    <property type="entry name" value="ABC_membrane"/>
    <property type="match status" value="1"/>
</dbReference>
<dbReference type="InterPro" id="IPR036640">
    <property type="entry name" value="ABC1_TM_sf"/>
</dbReference>
<dbReference type="Gene3D" id="3.40.50.300">
    <property type="entry name" value="P-loop containing nucleotide triphosphate hydrolases"/>
    <property type="match status" value="1"/>
</dbReference>
<dbReference type="GO" id="GO:0140359">
    <property type="term" value="F:ABC-type transporter activity"/>
    <property type="evidence" value="ECO:0007669"/>
    <property type="project" value="InterPro"/>
</dbReference>
<feature type="transmembrane region" description="Helical" evidence="7">
    <location>
        <begin position="82"/>
        <end position="102"/>
    </location>
</feature>
<sequence>MLAYSFINLGIGVFSFFTILIPVALNGYIAENVVDAIKLRFLASILKRDGAFFDKPETSNAKLVSMMNSDVPQIKSGLDHRLVMFVNNVVALVVLLIEAGVFCWQMTVAGFSMCVFLVVIMFICMRYSHLRTNRVQAMTTHANLAVEIIENVRTIQLLNREEYFSTRYEASIHEVRTQYICAAVFESIVFSIGMSSCFLADAVSYSVGVPLLYAGKLKPGNVFVAAMAINVVSWALQFVGITGLELMRAEPACSAIIPLLDESIDNDGNSTTESEDDGVSPPINGSVVAERIEFAYPARPNIKVANGLTFEAPEGQMIALVGPSGGGKSTIIALLERFYPVQSGKLTVDGTPVSKFNLHHLRNHMALVGQEPVLFAGTIKDNILLGIEDGGFDDVQNACRLANATGFIEKLPLGYETEVGEKGAMLSGGQKQRIAIARAIARNPQILLLDEATSALDSESEKAVQEALNSASKSRTVISIAHRLSSIQDADHIYFIEGGRVVESGTHTELVGANGKYAGLVRKQRLNK</sequence>
<dbReference type="GO" id="GO:0016020">
    <property type="term" value="C:membrane"/>
    <property type="evidence" value="ECO:0007669"/>
    <property type="project" value="UniProtKB-SubCell"/>
</dbReference>
<dbReference type="InterPro" id="IPR011527">
    <property type="entry name" value="ABC1_TM_dom"/>
</dbReference>
<dbReference type="PROSITE" id="PS50893">
    <property type="entry name" value="ABC_TRANSPORTER_2"/>
    <property type="match status" value="1"/>
</dbReference>
<evidence type="ECO:0000256" key="5">
    <source>
        <dbReference type="ARBA" id="ARBA00022989"/>
    </source>
</evidence>
<keyword evidence="6 7" id="KW-0472">Membrane</keyword>
<keyword evidence="4" id="KW-0067">ATP-binding</keyword>
<evidence type="ECO:0000256" key="1">
    <source>
        <dbReference type="ARBA" id="ARBA00004141"/>
    </source>
</evidence>
<dbReference type="Gene3D" id="1.20.1560.10">
    <property type="entry name" value="ABC transporter type 1, transmembrane domain"/>
    <property type="match status" value="1"/>
</dbReference>
<dbReference type="SUPFAM" id="SSF52540">
    <property type="entry name" value="P-loop containing nucleoside triphosphate hydrolases"/>
    <property type="match status" value="1"/>
</dbReference>
<evidence type="ECO:0000259" key="8">
    <source>
        <dbReference type="PROSITE" id="PS50893"/>
    </source>
</evidence>
<feature type="domain" description="ABC transmembrane type-1" evidence="9">
    <location>
        <begin position="1"/>
        <end position="248"/>
    </location>
</feature>
<dbReference type="InterPro" id="IPR017871">
    <property type="entry name" value="ABC_transporter-like_CS"/>
</dbReference>
<proteinExistence type="predicted"/>
<evidence type="ECO:0000313" key="10">
    <source>
        <dbReference type="Proteomes" id="UP000492821"/>
    </source>
</evidence>
<dbReference type="InterPro" id="IPR039421">
    <property type="entry name" value="Type_1_exporter"/>
</dbReference>
<reference evidence="10" key="1">
    <citation type="journal article" date="2013" name="Genetics">
        <title>The draft genome and transcriptome of Panagrellus redivivus are shaped by the harsh demands of a free-living lifestyle.</title>
        <authorList>
            <person name="Srinivasan J."/>
            <person name="Dillman A.R."/>
            <person name="Macchietto M.G."/>
            <person name="Heikkinen L."/>
            <person name="Lakso M."/>
            <person name="Fracchia K.M."/>
            <person name="Antoshechkin I."/>
            <person name="Mortazavi A."/>
            <person name="Wong G."/>
            <person name="Sternberg P.W."/>
        </authorList>
    </citation>
    <scope>NUCLEOTIDE SEQUENCE [LARGE SCALE GENOMIC DNA]</scope>
    <source>
        <strain evidence="10">MT8872</strain>
    </source>
</reference>
<evidence type="ECO:0000256" key="4">
    <source>
        <dbReference type="ARBA" id="ARBA00022840"/>
    </source>
</evidence>
<accession>A0A7E4WCR6</accession>
<dbReference type="GO" id="GO:0005524">
    <property type="term" value="F:ATP binding"/>
    <property type="evidence" value="ECO:0007669"/>
    <property type="project" value="UniProtKB-KW"/>
</dbReference>
<dbReference type="InterPro" id="IPR003439">
    <property type="entry name" value="ABC_transporter-like_ATP-bd"/>
</dbReference>
<dbReference type="SUPFAM" id="SSF90123">
    <property type="entry name" value="ABC transporter transmembrane region"/>
    <property type="match status" value="1"/>
</dbReference>
<keyword evidence="10" id="KW-1185">Reference proteome</keyword>
<evidence type="ECO:0000256" key="2">
    <source>
        <dbReference type="ARBA" id="ARBA00022692"/>
    </source>
</evidence>
<dbReference type="PROSITE" id="PS50929">
    <property type="entry name" value="ABC_TM1F"/>
    <property type="match status" value="1"/>
</dbReference>
<dbReference type="PANTHER" id="PTHR24221">
    <property type="entry name" value="ATP-BINDING CASSETTE SUB-FAMILY B"/>
    <property type="match status" value="1"/>
</dbReference>
<dbReference type="AlphaFoldDB" id="A0A7E4WCR6"/>
<feature type="transmembrane region" description="Helical" evidence="7">
    <location>
        <begin position="222"/>
        <end position="241"/>
    </location>
</feature>
<organism evidence="10 11">
    <name type="scientific">Panagrellus redivivus</name>
    <name type="common">Microworm</name>
    <dbReference type="NCBI Taxonomy" id="6233"/>
    <lineage>
        <taxon>Eukaryota</taxon>
        <taxon>Metazoa</taxon>
        <taxon>Ecdysozoa</taxon>
        <taxon>Nematoda</taxon>
        <taxon>Chromadorea</taxon>
        <taxon>Rhabditida</taxon>
        <taxon>Tylenchina</taxon>
        <taxon>Panagrolaimomorpha</taxon>
        <taxon>Panagrolaimoidea</taxon>
        <taxon>Panagrolaimidae</taxon>
        <taxon>Panagrellus</taxon>
    </lineage>
</organism>
<dbReference type="InterPro" id="IPR027417">
    <property type="entry name" value="P-loop_NTPase"/>
</dbReference>
<evidence type="ECO:0000256" key="3">
    <source>
        <dbReference type="ARBA" id="ARBA00022741"/>
    </source>
</evidence>
<protein>
    <submittedName>
        <fullName evidence="11">ABC transporter domain-containing protein</fullName>
    </submittedName>
</protein>
<feature type="transmembrane region" description="Helical" evidence="7">
    <location>
        <begin position="179"/>
        <end position="202"/>
    </location>
</feature>
<dbReference type="PANTHER" id="PTHR24221:SF617">
    <property type="entry name" value="P-GLYCOPROTEIN RELATED"/>
    <property type="match status" value="1"/>
</dbReference>
<evidence type="ECO:0000313" key="11">
    <source>
        <dbReference type="WBParaSite" id="Pan_g9732.t1"/>
    </source>
</evidence>
<dbReference type="PROSITE" id="PS00211">
    <property type="entry name" value="ABC_TRANSPORTER_1"/>
    <property type="match status" value="1"/>
</dbReference>
<evidence type="ECO:0000256" key="6">
    <source>
        <dbReference type="ARBA" id="ARBA00023136"/>
    </source>
</evidence>
<name>A0A7E4WCR6_PANRE</name>
<feature type="transmembrane region" description="Helical" evidence="7">
    <location>
        <begin position="6"/>
        <end position="30"/>
    </location>
</feature>
<feature type="domain" description="ABC transporter" evidence="8">
    <location>
        <begin position="287"/>
        <end position="523"/>
    </location>
</feature>
<keyword evidence="2 7" id="KW-0812">Transmembrane</keyword>
<evidence type="ECO:0000256" key="7">
    <source>
        <dbReference type="SAM" id="Phobius"/>
    </source>
</evidence>
<dbReference type="Proteomes" id="UP000492821">
    <property type="component" value="Unassembled WGS sequence"/>
</dbReference>
<comment type="subcellular location">
    <subcellularLocation>
        <location evidence="1">Membrane</location>
        <topology evidence="1">Multi-pass membrane protein</topology>
    </subcellularLocation>
</comment>
<dbReference type="WBParaSite" id="Pan_g9732.t1">
    <property type="protein sequence ID" value="Pan_g9732.t1"/>
    <property type="gene ID" value="Pan_g9732"/>
</dbReference>
<dbReference type="Pfam" id="PF00005">
    <property type="entry name" value="ABC_tran"/>
    <property type="match status" value="1"/>
</dbReference>
<dbReference type="FunFam" id="3.40.50.300:FF:002283">
    <property type="entry name" value="p-GlycoProtein related"/>
    <property type="match status" value="1"/>
</dbReference>
<keyword evidence="5 7" id="KW-1133">Transmembrane helix</keyword>
<reference evidence="11" key="2">
    <citation type="submission" date="2020-10" db="UniProtKB">
        <authorList>
            <consortium name="WormBaseParasite"/>
        </authorList>
    </citation>
    <scope>IDENTIFICATION</scope>
</reference>
<keyword evidence="3" id="KW-0547">Nucleotide-binding</keyword>
<feature type="transmembrane region" description="Helical" evidence="7">
    <location>
        <begin position="108"/>
        <end position="128"/>
    </location>
</feature>
<evidence type="ECO:0000259" key="9">
    <source>
        <dbReference type="PROSITE" id="PS50929"/>
    </source>
</evidence>
<dbReference type="SMART" id="SM00382">
    <property type="entry name" value="AAA"/>
    <property type="match status" value="1"/>
</dbReference>
<dbReference type="GO" id="GO:0016887">
    <property type="term" value="F:ATP hydrolysis activity"/>
    <property type="evidence" value="ECO:0007669"/>
    <property type="project" value="InterPro"/>
</dbReference>